<evidence type="ECO:0000313" key="3">
    <source>
        <dbReference type="Proteomes" id="UP000265520"/>
    </source>
</evidence>
<evidence type="ECO:0000313" key="2">
    <source>
        <dbReference type="EMBL" id="MCI84931.1"/>
    </source>
</evidence>
<dbReference type="EMBL" id="LXQA011102476">
    <property type="protein sequence ID" value="MCI84931.1"/>
    <property type="molecule type" value="Genomic_DNA"/>
</dbReference>
<comment type="caution">
    <text evidence="2">The sequence shown here is derived from an EMBL/GenBank/DDBJ whole genome shotgun (WGS) entry which is preliminary data.</text>
</comment>
<feature type="non-terminal residue" evidence="2">
    <location>
        <position position="1"/>
    </location>
</feature>
<accession>A0A392VD87</accession>
<dbReference type="AlphaFoldDB" id="A0A392VD87"/>
<dbReference type="Proteomes" id="UP000265520">
    <property type="component" value="Unassembled WGS sequence"/>
</dbReference>
<sequence>NPVVKSFENTADEANAVEDAATSNVQTNLETAVVPESPEMAICFDKQKDSDKITIGNVSKESAGVYSHSDEA</sequence>
<feature type="region of interest" description="Disordered" evidence="1">
    <location>
        <begin position="53"/>
        <end position="72"/>
    </location>
</feature>
<reference evidence="2 3" key="1">
    <citation type="journal article" date="2018" name="Front. Plant Sci.">
        <title>Red Clover (Trifolium pratense) and Zigzag Clover (T. medium) - A Picture of Genomic Similarities and Differences.</title>
        <authorList>
            <person name="Dluhosova J."/>
            <person name="Istvanek J."/>
            <person name="Nedelnik J."/>
            <person name="Repkova J."/>
        </authorList>
    </citation>
    <scope>NUCLEOTIDE SEQUENCE [LARGE SCALE GENOMIC DNA]</scope>
    <source>
        <strain evidence="3">cv. 10/8</strain>
        <tissue evidence="2">Leaf</tissue>
    </source>
</reference>
<feature type="non-terminal residue" evidence="2">
    <location>
        <position position="72"/>
    </location>
</feature>
<name>A0A392VD87_9FABA</name>
<proteinExistence type="predicted"/>
<protein>
    <submittedName>
        <fullName evidence="2">Uncharacterized protein</fullName>
    </submittedName>
</protein>
<organism evidence="2 3">
    <name type="scientific">Trifolium medium</name>
    <dbReference type="NCBI Taxonomy" id="97028"/>
    <lineage>
        <taxon>Eukaryota</taxon>
        <taxon>Viridiplantae</taxon>
        <taxon>Streptophyta</taxon>
        <taxon>Embryophyta</taxon>
        <taxon>Tracheophyta</taxon>
        <taxon>Spermatophyta</taxon>
        <taxon>Magnoliopsida</taxon>
        <taxon>eudicotyledons</taxon>
        <taxon>Gunneridae</taxon>
        <taxon>Pentapetalae</taxon>
        <taxon>rosids</taxon>
        <taxon>fabids</taxon>
        <taxon>Fabales</taxon>
        <taxon>Fabaceae</taxon>
        <taxon>Papilionoideae</taxon>
        <taxon>50 kb inversion clade</taxon>
        <taxon>NPAAA clade</taxon>
        <taxon>Hologalegina</taxon>
        <taxon>IRL clade</taxon>
        <taxon>Trifolieae</taxon>
        <taxon>Trifolium</taxon>
    </lineage>
</organism>
<keyword evidence="3" id="KW-1185">Reference proteome</keyword>
<evidence type="ECO:0000256" key="1">
    <source>
        <dbReference type="SAM" id="MobiDB-lite"/>
    </source>
</evidence>
<feature type="region of interest" description="Disordered" evidence="1">
    <location>
        <begin position="1"/>
        <end position="21"/>
    </location>
</feature>